<evidence type="ECO:0000259" key="1">
    <source>
        <dbReference type="Pfam" id="PF07484"/>
    </source>
</evidence>
<evidence type="ECO:0000313" key="3">
    <source>
        <dbReference type="Proteomes" id="UP000006764"/>
    </source>
</evidence>
<dbReference type="STRING" id="391936.S7S_11040"/>
<dbReference type="SUPFAM" id="SSF88874">
    <property type="entry name" value="Receptor-binding domain of short tail fibre protein gp12"/>
    <property type="match status" value="1"/>
</dbReference>
<dbReference type="OrthoDB" id="9810174at2"/>
<proteinExistence type="predicted"/>
<dbReference type="InterPro" id="IPR011083">
    <property type="entry name" value="Phage_tail_collar_dom"/>
</dbReference>
<keyword evidence="3" id="KW-1185">Reference proteome</keyword>
<organism evidence="2 3">
    <name type="scientific">Isoalcanivorax pacificus W11-5</name>
    <dbReference type="NCBI Taxonomy" id="391936"/>
    <lineage>
        <taxon>Bacteria</taxon>
        <taxon>Pseudomonadati</taxon>
        <taxon>Pseudomonadota</taxon>
        <taxon>Gammaproteobacteria</taxon>
        <taxon>Oceanospirillales</taxon>
        <taxon>Alcanivoracaceae</taxon>
        <taxon>Isoalcanivorax</taxon>
    </lineage>
</organism>
<sequence>MADPFVAEIRMFPFNFAPKGWAWCDGQILPLSQNTALFSLLGTTYGGDGKSNFALPDLQGRTPLQPGQAPGLSLYDLGEQGGQSSVTLLTTEIPAHVHTLSAAQASPTSLSPSGNVWTGDRRANAVAYTAAAPDTEMSPNALGPTGGSLPHNNRQPYLGVYFCIALQGVFPPRT</sequence>
<dbReference type="RefSeq" id="WP_008737190.1">
    <property type="nucleotide sequence ID" value="NZ_CP004387.1"/>
</dbReference>
<dbReference type="Pfam" id="PF07484">
    <property type="entry name" value="Collar"/>
    <property type="match status" value="1"/>
</dbReference>
<reference evidence="2 3" key="1">
    <citation type="journal article" date="2012" name="J. Bacteriol.">
        <title>Genome sequence of an alkane-degrading bacterium, Alcanivorax pacificus type strain W11-5, isolated from deep sea sediment.</title>
        <authorList>
            <person name="Lai Q."/>
            <person name="Shao Z."/>
        </authorList>
    </citation>
    <scope>NUCLEOTIDE SEQUENCE [LARGE SCALE GENOMIC DNA]</scope>
    <source>
        <strain evidence="2 3">W11-5</strain>
    </source>
</reference>
<gene>
    <name evidence="2" type="ORF">S7S_11040</name>
</gene>
<feature type="domain" description="Phage tail collar" evidence="1">
    <location>
        <begin position="8"/>
        <end position="63"/>
    </location>
</feature>
<dbReference type="InterPro" id="IPR037053">
    <property type="entry name" value="Phage_tail_collar_dom_sf"/>
</dbReference>
<evidence type="ECO:0000313" key="2">
    <source>
        <dbReference type="EMBL" id="AJD48620.1"/>
    </source>
</evidence>
<dbReference type="Proteomes" id="UP000006764">
    <property type="component" value="Chromosome"/>
</dbReference>
<name>A0A0B4XPD7_9GAMM</name>
<dbReference type="HOGENOM" id="CLU_087872_0_0_6"/>
<dbReference type="AlphaFoldDB" id="A0A0B4XPD7"/>
<dbReference type="KEGG" id="apac:S7S_11040"/>
<dbReference type="Gene3D" id="3.90.1340.10">
    <property type="entry name" value="Phage tail collar domain"/>
    <property type="match status" value="1"/>
</dbReference>
<dbReference type="EMBL" id="CP004387">
    <property type="protein sequence ID" value="AJD48620.1"/>
    <property type="molecule type" value="Genomic_DNA"/>
</dbReference>
<accession>A0A0B4XPD7</accession>
<protein>
    <submittedName>
        <fullName evidence="2">Tail Collar domain-containing protein</fullName>
    </submittedName>
</protein>